<evidence type="ECO:0000256" key="1">
    <source>
        <dbReference type="ARBA" id="ARBA00049958"/>
    </source>
</evidence>
<dbReference type="SUPFAM" id="SSF117916">
    <property type="entry name" value="Fe-S cluster assembly (FSCA) domain-like"/>
    <property type="match status" value="1"/>
</dbReference>
<dbReference type="Pfam" id="PF01106">
    <property type="entry name" value="NifU"/>
    <property type="match status" value="1"/>
</dbReference>
<reference evidence="5" key="1">
    <citation type="submission" date="2016-10" db="EMBL/GenBank/DDBJ databases">
        <authorList>
            <person name="Varghese N."/>
            <person name="Submissions S."/>
        </authorList>
    </citation>
    <scope>NUCLEOTIDE SEQUENCE [LARGE SCALE GENOMIC DNA]</scope>
    <source>
        <strain evidence="5">CGMCC 4.2126</strain>
    </source>
</reference>
<evidence type="ECO:0000313" key="5">
    <source>
        <dbReference type="Proteomes" id="UP000199111"/>
    </source>
</evidence>
<organism evidence="4 5">
    <name type="scientific">Streptosporangium canum</name>
    <dbReference type="NCBI Taxonomy" id="324952"/>
    <lineage>
        <taxon>Bacteria</taxon>
        <taxon>Bacillati</taxon>
        <taxon>Actinomycetota</taxon>
        <taxon>Actinomycetes</taxon>
        <taxon>Streptosporangiales</taxon>
        <taxon>Streptosporangiaceae</taxon>
        <taxon>Streptosporangium</taxon>
    </lineage>
</organism>
<dbReference type="GO" id="GO:0005506">
    <property type="term" value="F:iron ion binding"/>
    <property type="evidence" value="ECO:0007669"/>
    <property type="project" value="InterPro"/>
</dbReference>
<dbReference type="InterPro" id="IPR034904">
    <property type="entry name" value="FSCA_dom_sf"/>
</dbReference>
<gene>
    <name evidence="4" type="ORF">SAMN05216275_11915</name>
</gene>
<feature type="compositionally biased region" description="Pro residues" evidence="2">
    <location>
        <begin position="175"/>
        <end position="186"/>
    </location>
</feature>
<dbReference type="EMBL" id="FOQY01000019">
    <property type="protein sequence ID" value="SFK18360.1"/>
    <property type="molecule type" value="Genomic_DNA"/>
</dbReference>
<dbReference type="GeneID" id="96300742"/>
<dbReference type="InterPro" id="IPR001075">
    <property type="entry name" value="NIF_FeS_clus_asmbl_NifU_C"/>
</dbReference>
<dbReference type="PANTHER" id="PTHR11178">
    <property type="entry name" value="IRON-SULFUR CLUSTER SCAFFOLD PROTEIN NFU-RELATED"/>
    <property type="match status" value="1"/>
</dbReference>
<comment type="function">
    <text evidence="1">May be involved in the formation or repair of [Fe-S] clusters present in iron-sulfur proteins.</text>
</comment>
<dbReference type="RefSeq" id="WP_177245259.1">
    <property type="nucleotide sequence ID" value="NZ_FOQY01000019.1"/>
</dbReference>
<proteinExistence type="predicted"/>
<feature type="region of interest" description="Disordered" evidence="2">
    <location>
        <begin position="158"/>
        <end position="186"/>
    </location>
</feature>
<accession>A0A1I3XFU8</accession>
<dbReference type="Proteomes" id="UP000199111">
    <property type="component" value="Unassembled WGS sequence"/>
</dbReference>
<dbReference type="AlphaFoldDB" id="A0A1I3XFU8"/>
<sequence length="186" mass="19577">MPQAHDVQAAGGRVEALIAELATLSDPGTRAKAEELVRVLVELYGAGLERVVEIVTDAEAAEVLHRLATDDLVSGLLVLHDLHPLSTAERVRAALDAVRPHLGLHEGGVELLGVDEAGVVRLRLQGASRGCPSSQLAVISAVERAVLQAAPEVAGVDVERPADDRAPLLQIQRRPPGPCPVPEKVP</sequence>
<feature type="domain" description="NIF system FeS cluster assembly NifU C-terminal" evidence="3">
    <location>
        <begin position="91"/>
        <end position="156"/>
    </location>
</feature>
<protein>
    <submittedName>
        <fullName evidence="4">Fe-S cluster biogenesis protein NfuA, 4Fe-4S-binding domain</fullName>
    </submittedName>
</protein>
<dbReference type="GO" id="GO:0051536">
    <property type="term" value="F:iron-sulfur cluster binding"/>
    <property type="evidence" value="ECO:0007669"/>
    <property type="project" value="InterPro"/>
</dbReference>
<evidence type="ECO:0000256" key="2">
    <source>
        <dbReference type="SAM" id="MobiDB-lite"/>
    </source>
</evidence>
<dbReference type="GO" id="GO:0016226">
    <property type="term" value="P:iron-sulfur cluster assembly"/>
    <property type="evidence" value="ECO:0007669"/>
    <property type="project" value="InterPro"/>
</dbReference>
<keyword evidence="5" id="KW-1185">Reference proteome</keyword>
<evidence type="ECO:0000313" key="4">
    <source>
        <dbReference type="EMBL" id="SFK18360.1"/>
    </source>
</evidence>
<evidence type="ECO:0000259" key="3">
    <source>
        <dbReference type="Pfam" id="PF01106"/>
    </source>
</evidence>
<name>A0A1I3XFU8_9ACTN</name>
<dbReference type="Gene3D" id="3.30.300.130">
    <property type="entry name" value="Fe-S cluster assembly (FSCA)"/>
    <property type="match status" value="1"/>
</dbReference>